<dbReference type="RefSeq" id="WP_035535852.1">
    <property type="nucleotide sequence ID" value="NZ_ARYL01000003.1"/>
</dbReference>
<dbReference type="EMBL" id="ARYL01000003">
    <property type="protein sequence ID" value="KDA03862.1"/>
    <property type="molecule type" value="Genomic_DNA"/>
</dbReference>
<evidence type="ECO:0000313" key="2">
    <source>
        <dbReference type="EMBL" id="KDA03862.1"/>
    </source>
</evidence>
<dbReference type="PATRIC" id="fig|1280953.3.peg.661"/>
<reference evidence="2 3" key="1">
    <citation type="journal article" date="2014" name="Antonie Van Leeuwenhoek">
        <title>Hyphomonas beringensis sp. nov. and Hyphomonas chukchiensis sp. nov., isolated from surface seawater of the Bering Sea and Chukchi Sea.</title>
        <authorList>
            <person name="Li C."/>
            <person name="Lai Q."/>
            <person name="Li G."/>
            <person name="Dong C."/>
            <person name="Wang J."/>
            <person name="Liao Y."/>
            <person name="Shao Z."/>
        </authorList>
    </citation>
    <scope>NUCLEOTIDE SEQUENCE [LARGE SCALE GENOMIC DNA]</scope>
    <source>
        <strain evidence="2 3">SCH89</strain>
    </source>
</reference>
<organism evidence="2 3">
    <name type="scientific">Hyphomonas oceanitis SCH89</name>
    <dbReference type="NCBI Taxonomy" id="1280953"/>
    <lineage>
        <taxon>Bacteria</taxon>
        <taxon>Pseudomonadati</taxon>
        <taxon>Pseudomonadota</taxon>
        <taxon>Alphaproteobacteria</taxon>
        <taxon>Hyphomonadales</taxon>
        <taxon>Hyphomonadaceae</taxon>
        <taxon>Hyphomonas</taxon>
    </lineage>
</organism>
<keyword evidence="3" id="KW-1185">Reference proteome</keyword>
<dbReference type="PROSITE" id="PS51257">
    <property type="entry name" value="PROKAR_LIPOPROTEIN"/>
    <property type="match status" value="1"/>
</dbReference>
<evidence type="ECO:0000313" key="3">
    <source>
        <dbReference type="Proteomes" id="UP000024942"/>
    </source>
</evidence>
<gene>
    <name evidence="2" type="ORF">HOC_03263</name>
</gene>
<name>A0A059GAK0_9PROT</name>
<sequence length="68" mass="7197">MRLAILILPALLLSACITEDATQSQESTDCSLIDSPADEDACRAYEKTKAKDAKAASDSNPTDLAPNN</sequence>
<comment type="caution">
    <text evidence="2">The sequence shown here is derived from an EMBL/GenBank/DDBJ whole genome shotgun (WGS) entry which is preliminary data.</text>
</comment>
<dbReference type="Proteomes" id="UP000024942">
    <property type="component" value="Unassembled WGS sequence"/>
</dbReference>
<dbReference type="STRING" id="1280953.HOC_03263"/>
<evidence type="ECO:0008006" key="4">
    <source>
        <dbReference type="Google" id="ProtNLM"/>
    </source>
</evidence>
<proteinExistence type="predicted"/>
<feature type="signal peptide" evidence="1">
    <location>
        <begin position="1"/>
        <end position="21"/>
    </location>
</feature>
<keyword evidence="1" id="KW-0732">Signal</keyword>
<protein>
    <recommendedName>
        <fullName evidence="4">Lipoprotein</fullName>
    </recommendedName>
</protein>
<dbReference type="AlphaFoldDB" id="A0A059GAK0"/>
<accession>A0A059GAK0</accession>
<evidence type="ECO:0000256" key="1">
    <source>
        <dbReference type="SAM" id="SignalP"/>
    </source>
</evidence>
<feature type="chain" id="PRO_5001578657" description="Lipoprotein" evidence="1">
    <location>
        <begin position="22"/>
        <end position="68"/>
    </location>
</feature>